<dbReference type="Proteomes" id="UP000004394">
    <property type="component" value="Unassembled WGS sequence"/>
</dbReference>
<protein>
    <submittedName>
        <fullName evidence="2">Uncharacterized protein</fullName>
    </submittedName>
</protein>
<reference evidence="2" key="1">
    <citation type="submission" date="2010-07" db="EMBL/GenBank/DDBJ databases">
        <authorList>
            <person name="Muzny D."/>
            <person name="Qin X."/>
            <person name="Deng J."/>
            <person name="Jiang H."/>
            <person name="Liu Y."/>
            <person name="Qu J."/>
            <person name="Song X.-Z."/>
            <person name="Zhang L."/>
            <person name="Thornton R."/>
            <person name="Coyle M."/>
            <person name="Francisco L."/>
            <person name="Jackson L."/>
            <person name="Javaid M."/>
            <person name="Korchina V."/>
            <person name="Kovar C."/>
            <person name="Mata R."/>
            <person name="Mathew T."/>
            <person name="Ngo R."/>
            <person name="Nguyen L."/>
            <person name="Nguyen N."/>
            <person name="Okwuonu G."/>
            <person name="Ongeri F."/>
            <person name="Pham C."/>
            <person name="Simmons D."/>
            <person name="Wilczek-Boney K."/>
            <person name="Hale W."/>
            <person name="Jakkamsetti A."/>
            <person name="Pham P."/>
            <person name="Ruth R."/>
            <person name="San Lucas F."/>
            <person name="Warren J."/>
            <person name="Zhang J."/>
            <person name="Zhao Z."/>
            <person name="Zhou C."/>
            <person name="Zhu D."/>
            <person name="Lee S."/>
            <person name="Bess C."/>
            <person name="Blankenburg K."/>
            <person name="Forbes L."/>
            <person name="Fu Q."/>
            <person name="Gubbala S."/>
            <person name="Hirani K."/>
            <person name="Jayaseelan J.C."/>
            <person name="Lara F."/>
            <person name="Munidasa M."/>
            <person name="Palculict T."/>
            <person name="Patil S."/>
            <person name="Pu L.-L."/>
            <person name="Saada N."/>
            <person name="Tang L."/>
            <person name="Weissenberger G."/>
            <person name="Zhu Y."/>
            <person name="Hemphill L."/>
            <person name="Shang Y."/>
            <person name="Youmans B."/>
            <person name="Ayvaz T."/>
            <person name="Ross M."/>
            <person name="Santibanez J."/>
            <person name="Aqrawi P."/>
            <person name="Gross S."/>
            <person name="Joshi V."/>
            <person name="Fowler G."/>
            <person name="Nazareth L."/>
            <person name="Reid J."/>
            <person name="Worley K."/>
            <person name="Petrosino J."/>
            <person name="Highlander S."/>
            <person name="Gibbs R."/>
        </authorList>
    </citation>
    <scope>NUCLEOTIDE SEQUENCE [LARGE SCALE GENOMIC DNA]</scope>
    <source>
        <strain evidence="2">DSM 16973</strain>
    </source>
</reference>
<evidence type="ECO:0000313" key="3">
    <source>
        <dbReference type="Proteomes" id="UP000004394"/>
    </source>
</evidence>
<gene>
    <name evidence="2" type="ORF">HMPREF0658_0470</name>
</gene>
<name>E0NQL9_9BACT</name>
<keyword evidence="1" id="KW-1133">Transmembrane helix</keyword>
<keyword evidence="1" id="KW-0472">Membrane</keyword>
<accession>E0NQL9</accession>
<feature type="transmembrane region" description="Helical" evidence="1">
    <location>
        <begin position="6"/>
        <end position="27"/>
    </location>
</feature>
<evidence type="ECO:0000313" key="2">
    <source>
        <dbReference type="EMBL" id="EFM02593.1"/>
    </source>
</evidence>
<comment type="caution">
    <text evidence="2">The sequence shown here is derived from an EMBL/GenBank/DDBJ whole genome shotgun (WGS) entry which is preliminary data.</text>
</comment>
<keyword evidence="1" id="KW-0812">Transmembrane</keyword>
<dbReference type="BioCyc" id="PMAR862515-HMP:GMOO-482-MONOMER"/>
<dbReference type="STRING" id="862515.HMPREF0658_0470"/>
<evidence type="ECO:0000256" key="1">
    <source>
        <dbReference type="SAM" id="Phobius"/>
    </source>
</evidence>
<sequence length="62" mass="7232">MLFQNGIYLIDFYTIMLLVFTCLFYIYKDCLMTDGVLGLGTYKLVSFHVFCYPSVLKTLNLN</sequence>
<organism evidence="2 3">
    <name type="scientific">Hoylesella marshii DSM 16973 = JCM 13450</name>
    <dbReference type="NCBI Taxonomy" id="862515"/>
    <lineage>
        <taxon>Bacteria</taxon>
        <taxon>Pseudomonadati</taxon>
        <taxon>Bacteroidota</taxon>
        <taxon>Bacteroidia</taxon>
        <taxon>Bacteroidales</taxon>
        <taxon>Prevotellaceae</taxon>
        <taxon>Hoylesella</taxon>
    </lineage>
</organism>
<dbReference type="EMBL" id="AEEI01000020">
    <property type="protein sequence ID" value="EFM02593.1"/>
    <property type="molecule type" value="Genomic_DNA"/>
</dbReference>
<dbReference type="AlphaFoldDB" id="E0NQL9"/>
<dbReference type="HOGENOM" id="CLU_2900428_0_0_10"/>
<keyword evidence="3" id="KW-1185">Reference proteome</keyword>
<proteinExistence type="predicted"/>